<evidence type="ECO:0000313" key="7">
    <source>
        <dbReference type="Proteomes" id="UP000078476"/>
    </source>
</evidence>
<dbReference type="GO" id="GO:0046872">
    <property type="term" value="F:metal ion binding"/>
    <property type="evidence" value="ECO:0007669"/>
    <property type="project" value="InterPro"/>
</dbReference>
<evidence type="ECO:0000256" key="2">
    <source>
        <dbReference type="ARBA" id="ARBA00022741"/>
    </source>
</evidence>
<dbReference type="PANTHER" id="PTHR43585">
    <property type="entry name" value="FUMIPYRROLE BIOSYNTHESIS PROTEIN C"/>
    <property type="match status" value="1"/>
</dbReference>
<dbReference type="OrthoDB" id="9803907at2"/>
<evidence type="ECO:0000256" key="1">
    <source>
        <dbReference type="ARBA" id="ARBA00022598"/>
    </source>
</evidence>
<proteinExistence type="predicted"/>
<dbReference type="SUPFAM" id="SSF52440">
    <property type="entry name" value="PreATP-grasp domain"/>
    <property type="match status" value="1"/>
</dbReference>
<name>A0A177NSK7_9GAMM</name>
<dbReference type="PROSITE" id="PS50975">
    <property type="entry name" value="ATP_GRASP"/>
    <property type="match status" value="1"/>
</dbReference>
<accession>A0A177NSK7</accession>
<dbReference type="GO" id="GO:0005524">
    <property type="term" value="F:ATP binding"/>
    <property type="evidence" value="ECO:0007669"/>
    <property type="project" value="UniProtKB-UniRule"/>
</dbReference>
<dbReference type="Gene3D" id="3.40.50.20">
    <property type="match status" value="1"/>
</dbReference>
<dbReference type="InterPro" id="IPR011761">
    <property type="entry name" value="ATP-grasp"/>
</dbReference>
<dbReference type="GO" id="GO:0016874">
    <property type="term" value="F:ligase activity"/>
    <property type="evidence" value="ECO:0007669"/>
    <property type="project" value="UniProtKB-KW"/>
</dbReference>
<dbReference type="Pfam" id="PF18603">
    <property type="entry name" value="LAL_C2"/>
    <property type="match status" value="1"/>
</dbReference>
<evidence type="ECO:0000256" key="3">
    <source>
        <dbReference type="ARBA" id="ARBA00022840"/>
    </source>
</evidence>
<gene>
    <name evidence="6" type="ORF">A1359_02485</name>
</gene>
<comment type="caution">
    <text evidence="6">The sequence shown here is derived from an EMBL/GenBank/DDBJ whole genome shotgun (WGS) entry which is preliminary data.</text>
</comment>
<dbReference type="AlphaFoldDB" id="A0A177NSK7"/>
<evidence type="ECO:0000259" key="5">
    <source>
        <dbReference type="PROSITE" id="PS50975"/>
    </source>
</evidence>
<dbReference type="STRING" id="980561.A1359_02485"/>
<dbReference type="Gene3D" id="3.30.470.20">
    <property type="entry name" value="ATP-grasp fold, B domain"/>
    <property type="match status" value="1"/>
</dbReference>
<dbReference type="InterPro" id="IPR016185">
    <property type="entry name" value="PreATP-grasp_dom_sf"/>
</dbReference>
<reference evidence="6 7" key="1">
    <citation type="submission" date="2016-03" db="EMBL/GenBank/DDBJ databases">
        <authorList>
            <person name="Ploux O."/>
        </authorList>
    </citation>
    <scope>NUCLEOTIDE SEQUENCE [LARGE SCALE GENOMIC DNA]</scope>
    <source>
        <strain evidence="6 7">R-45370</strain>
    </source>
</reference>
<sequence>MKQKLMIIGAGREQVPAIINARKLGYETVATDINEHAPGFAYADYSEVVSTADFDGNLSVARQYQVDGVMTLGSEVAVPVVAKIASILGLPGFSEETALKATNKNAMRSAFEAFYVPSPSSEPVKTLTDAESFASKHGYPVVIKPSNSSGQRGIEKVNDLDALCHCFAEAIKYSTDGYAIVETFYAGPEVNVTAAVVQGQVTILSLSDRITAASPHFGIAIEHVFPPAITDEQASAVKAASVLAIKAIGLENGIAYPQVVVGEKGPQVIEIAARIPGGFMREVGLYMSGIDMIDVAIKLAMGCSFLLDDYIAIEVVPALSVRFMTELDYPTINKPIAKIEGVDDAKKTQGILSVEINAEIGRLLPILNSSAARFGAIIAKGKDREEARKNSHLALAKIDIKFVDE</sequence>
<protein>
    <recommendedName>
        <fullName evidence="5">ATP-grasp domain-containing protein</fullName>
    </recommendedName>
</protein>
<dbReference type="InterPro" id="IPR013815">
    <property type="entry name" value="ATP_grasp_subdomain_1"/>
</dbReference>
<evidence type="ECO:0000313" key="6">
    <source>
        <dbReference type="EMBL" id="OAI21037.1"/>
    </source>
</evidence>
<dbReference type="Gene3D" id="3.30.1490.20">
    <property type="entry name" value="ATP-grasp fold, A domain"/>
    <property type="match status" value="1"/>
</dbReference>
<dbReference type="Proteomes" id="UP000078476">
    <property type="component" value="Unassembled WGS sequence"/>
</dbReference>
<keyword evidence="2 4" id="KW-0547">Nucleotide-binding</keyword>
<dbReference type="SUPFAM" id="SSF56059">
    <property type="entry name" value="Glutathione synthetase ATP-binding domain-like"/>
    <property type="match status" value="1"/>
</dbReference>
<keyword evidence="3 4" id="KW-0067">ATP-binding</keyword>
<dbReference type="RefSeq" id="WP_066976904.1">
    <property type="nucleotide sequence ID" value="NZ_LUUI01000022.1"/>
</dbReference>
<organism evidence="6 7">
    <name type="scientific">Methylomonas lenta</name>
    <dbReference type="NCBI Taxonomy" id="980561"/>
    <lineage>
        <taxon>Bacteria</taxon>
        <taxon>Pseudomonadati</taxon>
        <taxon>Pseudomonadota</taxon>
        <taxon>Gammaproteobacteria</taxon>
        <taxon>Methylococcales</taxon>
        <taxon>Methylococcaceae</taxon>
        <taxon>Methylomonas</taxon>
    </lineage>
</organism>
<dbReference type="InterPro" id="IPR052032">
    <property type="entry name" value="ATP-dep_AA_Ligase"/>
</dbReference>
<dbReference type="EMBL" id="LUUI01000022">
    <property type="protein sequence ID" value="OAI21037.1"/>
    <property type="molecule type" value="Genomic_DNA"/>
</dbReference>
<feature type="domain" description="ATP-grasp" evidence="5">
    <location>
        <begin position="108"/>
        <end position="301"/>
    </location>
</feature>
<dbReference type="Pfam" id="PF02786">
    <property type="entry name" value="CPSase_L_D2"/>
    <property type="match status" value="1"/>
</dbReference>
<evidence type="ECO:0000256" key="4">
    <source>
        <dbReference type="PROSITE-ProRule" id="PRU00409"/>
    </source>
</evidence>
<dbReference type="InterPro" id="IPR040570">
    <property type="entry name" value="LAL_C2"/>
</dbReference>
<keyword evidence="7" id="KW-1185">Reference proteome</keyword>
<keyword evidence="1" id="KW-0436">Ligase</keyword>
<dbReference type="InterPro" id="IPR005479">
    <property type="entry name" value="CPAse_ATP-bd"/>
</dbReference>
<dbReference type="PANTHER" id="PTHR43585:SF2">
    <property type="entry name" value="ATP-GRASP ENZYME FSQD"/>
    <property type="match status" value="1"/>
</dbReference>